<dbReference type="SUPFAM" id="SSF55961">
    <property type="entry name" value="Bet v1-like"/>
    <property type="match status" value="1"/>
</dbReference>
<evidence type="ECO:0000313" key="1">
    <source>
        <dbReference type="EMBL" id="MET2830089.1"/>
    </source>
</evidence>
<comment type="caution">
    <text evidence="1">The sequence shown here is derived from an EMBL/GenBank/DDBJ whole genome shotgun (WGS) entry which is preliminary data.</text>
</comment>
<sequence length="142" mass="15458">MWSNEYTAISPLPARAIWNALKALHEGRLTYEGSDTFVLHGPFAKGTRVSVTPVGQDTFESTIVDLVDNVTYADETSFGDTTLLFRHTLTPVDGGTRVTHRLEISGPSAAEVGPELGPQISGDFDVSMAKLFERAKEFENLG</sequence>
<dbReference type="Gene3D" id="3.30.530.20">
    <property type="match status" value="1"/>
</dbReference>
<proteinExistence type="predicted"/>
<accession>A0ABV2DJP4</accession>
<organism evidence="1 2">
    <name type="scientific">Mesorhizobium shangrilense</name>
    <dbReference type="NCBI Taxonomy" id="460060"/>
    <lineage>
        <taxon>Bacteria</taxon>
        <taxon>Pseudomonadati</taxon>
        <taxon>Pseudomonadota</taxon>
        <taxon>Alphaproteobacteria</taxon>
        <taxon>Hyphomicrobiales</taxon>
        <taxon>Phyllobacteriaceae</taxon>
        <taxon>Mesorhizobium</taxon>
    </lineage>
</organism>
<dbReference type="EMBL" id="JBEWSZ010000001">
    <property type="protein sequence ID" value="MET2830089.1"/>
    <property type="molecule type" value="Genomic_DNA"/>
</dbReference>
<name>A0ABV2DJP4_9HYPH</name>
<evidence type="ECO:0000313" key="2">
    <source>
        <dbReference type="Proteomes" id="UP001548832"/>
    </source>
</evidence>
<dbReference type="InterPro" id="IPR023393">
    <property type="entry name" value="START-like_dom_sf"/>
</dbReference>
<gene>
    <name evidence="1" type="ORF">ABVQ20_24225</name>
</gene>
<keyword evidence="2" id="KW-1185">Reference proteome</keyword>
<reference evidence="1 2" key="1">
    <citation type="submission" date="2024-06" db="EMBL/GenBank/DDBJ databases">
        <authorList>
            <person name="Kim D.-U."/>
        </authorList>
    </citation>
    <scope>NUCLEOTIDE SEQUENCE [LARGE SCALE GENOMIC DNA]</scope>
    <source>
        <strain evidence="1 2">KACC15460</strain>
    </source>
</reference>
<protein>
    <submittedName>
        <fullName evidence="1">Polyketide cyclase</fullName>
    </submittedName>
</protein>
<dbReference type="Proteomes" id="UP001548832">
    <property type="component" value="Unassembled WGS sequence"/>
</dbReference>
<dbReference type="RefSeq" id="WP_354461995.1">
    <property type="nucleotide sequence ID" value="NZ_JBEWSZ010000001.1"/>
</dbReference>